<evidence type="ECO:0000256" key="1">
    <source>
        <dbReference type="SAM" id="MobiDB-lite"/>
    </source>
</evidence>
<dbReference type="Proteomes" id="UP000198844">
    <property type="component" value="Unassembled WGS sequence"/>
</dbReference>
<dbReference type="AlphaFoldDB" id="A0A1I7A8N8"/>
<protein>
    <submittedName>
        <fullName evidence="2">Uncharacterized protein</fullName>
    </submittedName>
</protein>
<name>A0A1I7A8N8_9BURK</name>
<sequence>MAAPPNARGGGAGSGTASGDAFLFSGNRHESVPRALFLDGRLTPLERNAWQVIRMQLTEDGLVAFPTYEQLRPFLASMPCAPKASFETVARALTLLRLTRWLSLVRRRRDAATGRLQGNVYVLHDEPLTPFEAMQLDSEYLGLVSHALTHASKAIQRIGYCTLHEISEDPLLNGRLLPTRLQVMSERLARQGWTTLSTGDDSDTATSASYPQDDRTHDSEGSSNTLLRNAEAPSSESEAGRQPAPDGLLPNPKQDRTVRTSKTSEIRTVLRAREPAASSDLRVPARFHALKDEQQAGALVALQQVDATLHQAIFDEWDARCRTSTVHHPAGYLFGIIQKALRGDFKAWVAARDDSAPVASPSRSPPPRPAAPEVVQEHIARLRAMLRIRE</sequence>
<feature type="region of interest" description="Disordered" evidence="1">
    <location>
        <begin position="194"/>
        <end position="273"/>
    </location>
</feature>
<feature type="region of interest" description="Disordered" evidence="1">
    <location>
        <begin position="354"/>
        <end position="373"/>
    </location>
</feature>
<feature type="compositionally biased region" description="Polar residues" evidence="1">
    <location>
        <begin position="221"/>
        <end position="237"/>
    </location>
</feature>
<reference evidence="2 3" key="1">
    <citation type="submission" date="2016-10" db="EMBL/GenBank/DDBJ databases">
        <authorList>
            <person name="de Groot N.N."/>
        </authorList>
    </citation>
    <scope>NUCLEOTIDE SEQUENCE [LARGE SCALE GENOMIC DNA]</scope>
    <source>
        <strain evidence="2 3">LMG 27731</strain>
    </source>
</reference>
<feature type="compositionally biased region" description="Polar residues" evidence="1">
    <location>
        <begin position="194"/>
        <end position="210"/>
    </location>
</feature>
<gene>
    <name evidence="2" type="ORF">SAMN05192563_1003173</name>
</gene>
<dbReference type="NCBIfam" id="NF040582">
    <property type="entry name" value="STY4528_fam"/>
    <property type="match status" value="1"/>
</dbReference>
<accession>A0A1I7A8N8</accession>
<dbReference type="RefSeq" id="WP_244179266.1">
    <property type="nucleotide sequence ID" value="NZ_FPBH01000003.1"/>
</dbReference>
<evidence type="ECO:0000313" key="2">
    <source>
        <dbReference type="EMBL" id="SFT71277.1"/>
    </source>
</evidence>
<feature type="compositionally biased region" description="Basic and acidic residues" evidence="1">
    <location>
        <begin position="253"/>
        <end position="265"/>
    </location>
</feature>
<evidence type="ECO:0000313" key="3">
    <source>
        <dbReference type="Proteomes" id="UP000198844"/>
    </source>
</evidence>
<organism evidence="2 3">
    <name type="scientific">Paraburkholderia aspalathi</name>
    <dbReference type="NCBI Taxonomy" id="1324617"/>
    <lineage>
        <taxon>Bacteria</taxon>
        <taxon>Pseudomonadati</taxon>
        <taxon>Pseudomonadota</taxon>
        <taxon>Betaproteobacteria</taxon>
        <taxon>Burkholderiales</taxon>
        <taxon>Burkholderiaceae</taxon>
        <taxon>Paraburkholderia</taxon>
    </lineage>
</organism>
<proteinExistence type="predicted"/>
<dbReference type="EMBL" id="FPBH01000003">
    <property type="protein sequence ID" value="SFT71277.1"/>
    <property type="molecule type" value="Genomic_DNA"/>
</dbReference>
<dbReference type="InterPro" id="IPR047749">
    <property type="entry name" value="STY4528-like"/>
</dbReference>